<keyword evidence="2" id="KW-1185">Reference proteome</keyword>
<dbReference type="Proteomes" id="UP000693970">
    <property type="component" value="Unassembled WGS sequence"/>
</dbReference>
<protein>
    <submittedName>
        <fullName evidence="1">Uncharacterized protein</fullName>
    </submittedName>
</protein>
<sequence length="450" mass="50746">MSVVEKDYTKLNWEDTGGKLFEFDDGHIPELCRNSDPNSQSSSLIPTWIVDYPDLFQRSPPHVRIYSSAFSEDLVDAFYKKTNDSNHPAWGDYVTIAQVKEFWGKHKNDCTSQQDNADISMKMSQANIDEDPLLIQLAARYLELAMKPFGVAEDDQTSCSWIGEPGTLFTAQDLERAHGVAVWGLSAKVGSQVDYHLDYAEQIRYCSNVIVPPLLAGTLQCTRDALDGGDFQVSLKGIPHYRKHGYKAKKLGVDLENTVDNHGSDLVRIPYRFNQMICHLGNLPHSSTKINAIHGTQDRVIVGFNVFCHTAGPSVQQAPEHSDQFRRAVNLQRYISKTIKEEKGGMSLQLLKKNKALSKLLVLAKRQRIKEEFNHSRDRLLEEVPRHLPATVAELMAHFSSRYCIRSDDVQVFLHHQIRRGRLKVINGVTGLIDGLVHPTAELATVHAYT</sequence>
<evidence type="ECO:0000313" key="1">
    <source>
        <dbReference type="EMBL" id="KAG7349340.1"/>
    </source>
</evidence>
<accession>A0A9K3KT10</accession>
<name>A0A9K3KT10_9STRA</name>
<reference evidence="1" key="1">
    <citation type="journal article" date="2021" name="Sci. Rep.">
        <title>Diploid genomic architecture of Nitzschia inconspicua, an elite biomass production diatom.</title>
        <authorList>
            <person name="Oliver A."/>
            <person name="Podell S."/>
            <person name="Pinowska A."/>
            <person name="Traller J.C."/>
            <person name="Smith S.R."/>
            <person name="McClure R."/>
            <person name="Beliaev A."/>
            <person name="Bohutskyi P."/>
            <person name="Hill E.A."/>
            <person name="Rabines A."/>
            <person name="Zheng H."/>
            <person name="Allen L.Z."/>
            <person name="Kuo A."/>
            <person name="Grigoriev I.V."/>
            <person name="Allen A.E."/>
            <person name="Hazlebeck D."/>
            <person name="Allen E.E."/>
        </authorList>
    </citation>
    <scope>NUCLEOTIDE SEQUENCE</scope>
    <source>
        <strain evidence="1">Hildebrandi</strain>
    </source>
</reference>
<organism evidence="1 2">
    <name type="scientific">Nitzschia inconspicua</name>
    <dbReference type="NCBI Taxonomy" id="303405"/>
    <lineage>
        <taxon>Eukaryota</taxon>
        <taxon>Sar</taxon>
        <taxon>Stramenopiles</taxon>
        <taxon>Ochrophyta</taxon>
        <taxon>Bacillariophyta</taxon>
        <taxon>Bacillariophyceae</taxon>
        <taxon>Bacillariophycidae</taxon>
        <taxon>Bacillariales</taxon>
        <taxon>Bacillariaceae</taxon>
        <taxon>Nitzschia</taxon>
    </lineage>
</organism>
<gene>
    <name evidence="1" type="ORF">IV203_011937</name>
</gene>
<dbReference type="AlphaFoldDB" id="A0A9K3KT10"/>
<dbReference type="OrthoDB" id="45637at2759"/>
<reference evidence="1" key="2">
    <citation type="submission" date="2021-04" db="EMBL/GenBank/DDBJ databases">
        <authorList>
            <person name="Podell S."/>
        </authorList>
    </citation>
    <scope>NUCLEOTIDE SEQUENCE</scope>
    <source>
        <strain evidence="1">Hildebrandi</strain>
    </source>
</reference>
<proteinExistence type="predicted"/>
<comment type="caution">
    <text evidence="1">The sequence shown here is derived from an EMBL/GenBank/DDBJ whole genome shotgun (WGS) entry which is preliminary data.</text>
</comment>
<dbReference type="EMBL" id="JAGRRH010000019">
    <property type="protein sequence ID" value="KAG7349340.1"/>
    <property type="molecule type" value="Genomic_DNA"/>
</dbReference>
<evidence type="ECO:0000313" key="2">
    <source>
        <dbReference type="Proteomes" id="UP000693970"/>
    </source>
</evidence>